<dbReference type="EMBL" id="CP150886">
    <property type="protein sequence ID" value="WZB88049.1"/>
    <property type="molecule type" value="Genomic_DNA"/>
</dbReference>
<reference evidence="3 4" key="1">
    <citation type="submission" date="2024-04" db="EMBL/GenBank/DDBJ databases">
        <title>Okeanomitos corallinicola gen. &amp; sp. nov. (Nostocales, Cyanobacteria), a new toxic marine heterocyst-forming cyanobacterium from a coral reef.</title>
        <authorList>
            <person name="Li H."/>
            <person name="Li R."/>
            <person name="Kang J."/>
            <person name="Hii K.S."/>
            <person name="Mohamed H.F."/>
            <person name="Xu X."/>
            <person name="Luo Z."/>
        </authorList>
    </citation>
    <scope>NUCLEOTIDE SEQUENCE [LARGE SCALE GENOMIC DNA]</scope>
    <source>
        <strain evidence="3 4">TIOX110</strain>
    </source>
</reference>
<evidence type="ECO:0000256" key="1">
    <source>
        <dbReference type="SAM" id="MobiDB-lite"/>
    </source>
</evidence>
<sequence length="838" mass="92917">MTSCDLILAELLEIKAEIAALEDKFILKSKKSEFANEILRLIIPGINNIVNGRLFFIIDKLSSLEVIINSGLGKFPNLSSAMRSSGFSPEKLRNLLSRDLENYLDVLSADLSRALGQIGVNRQRADRALSGIDKINQDIIKIRDEIPVLIKNSEQSIIAKTEAKIKPTLAYILRKINDFDGYKRYIELSFNGIGRAIQFLRNSITNQQIQIQYESARQPMRDGILDRITRALDELRGKNPEGNRALENRINILEYRVNLKKSVDEFQDIRIKQIEAQGKLNGDLWALRRDFNEYKLKNNGEHTNIFNDLKVKSAEILQLKIRLGIVEKAVVALINALPGIVKSIVLSLIASGILNGIIGIGSWILSNGQKIDLATILAEISKAKDDARSAVTIAVKAEGKADNALSEIKFVTQSALNAMKRLENFTKAEIEFLTNSTRKALVRLQDRIKLSEGLLEALKLTVADIQKQVSQLRTFFTAKLQALTNRIEALKTNLLSQIGKLNLDIKKILLQLATLAAQIAGITLTVAGISALLGRLKPGMVQNTYVTNNYDQRRTTIVNNQGSDVDLTEIRSRVRSIDVRTTLMDLKLGVQLKDGLAGWMTRFTNWDVLNRLMTMMTLAATIHNAMMLSNNLGTTLISSIQNVVNFIELKDSESKGYDVQTLVKTSIESFLKNVLGTENYTAINASWKNANRIYQSAGNLLNSMLSFGDITTQALQLVSGQTSKIGNALRAWGKVGESAYGWMNPNPNFNNPILMKLNSLNETASIVEEVSQQPQSIKDAKKEVSDNAAQLAKDIGQTPEGKVGIIFPEAVKVKAEQETKKANSTAPEISSQDLEADE</sequence>
<dbReference type="Proteomes" id="UP001483337">
    <property type="component" value="Chromosome"/>
</dbReference>
<dbReference type="RefSeq" id="WP_353930958.1">
    <property type="nucleotide sequence ID" value="NZ_CP150886.1"/>
</dbReference>
<feature type="transmembrane region" description="Helical" evidence="2">
    <location>
        <begin position="344"/>
        <end position="365"/>
    </location>
</feature>
<gene>
    <name evidence="3" type="ORF">WJM97_22310</name>
</gene>
<keyword evidence="2" id="KW-0812">Transmembrane</keyword>
<name>A0ABZ2URY4_9CYAN</name>
<organism evidence="3 4">
    <name type="scientific">Okeanomitos corallinicola TIOX110</name>
    <dbReference type="NCBI Taxonomy" id="3133117"/>
    <lineage>
        <taxon>Bacteria</taxon>
        <taxon>Bacillati</taxon>
        <taxon>Cyanobacteriota</taxon>
        <taxon>Cyanophyceae</taxon>
        <taxon>Nostocales</taxon>
        <taxon>Aphanizomenonaceae</taxon>
        <taxon>Okeanomitos</taxon>
    </lineage>
</organism>
<keyword evidence="4" id="KW-1185">Reference proteome</keyword>
<feature type="compositionally biased region" description="Polar residues" evidence="1">
    <location>
        <begin position="822"/>
        <end position="838"/>
    </location>
</feature>
<keyword evidence="2" id="KW-1133">Transmembrane helix</keyword>
<evidence type="ECO:0000313" key="3">
    <source>
        <dbReference type="EMBL" id="WZB88049.1"/>
    </source>
</evidence>
<feature type="region of interest" description="Disordered" evidence="1">
    <location>
        <begin position="816"/>
        <end position="838"/>
    </location>
</feature>
<accession>A0ABZ2URY4</accession>
<keyword evidence="2" id="KW-0472">Membrane</keyword>
<feature type="transmembrane region" description="Helical" evidence="2">
    <location>
        <begin position="508"/>
        <end position="533"/>
    </location>
</feature>
<protein>
    <submittedName>
        <fullName evidence="3">Uncharacterized protein</fullName>
    </submittedName>
</protein>
<evidence type="ECO:0000313" key="4">
    <source>
        <dbReference type="Proteomes" id="UP001483337"/>
    </source>
</evidence>
<evidence type="ECO:0000256" key="2">
    <source>
        <dbReference type="SAM" id="Phobius"/>
    </source>
</evidence>
<proteinExistence type="predicted"/>